<dbReference type="InterPro" id="IPR025662">
    <property type="entry name" value="Sigma_54_int_dom_ATP-bd_1"/>
</dbReference>
<comment type="function">
    <text evidence="2">Part of the Type IV secretion system.</text>
</comment>
<keyword evidence="5" id="KW-1185">Reference proteome</keyword>
<dbReference type="Pfam" id="PF00437">
    <property type="entry name" value="T2SSE"/>
    <property type="match status" value="1"/>
</dbReference>
<evidence type="ECO:0000256" key="1">
    <source>
        <dbReference type="ARBA" id="ARBA00006611"/>
    </source>
</evidence>
<dbReference type="GO" id="GO:0005524">
    <property type="term" value="F:ATP binding"/>
    <property type="evidence" value="ECO:0007669"/>
    <property type="project" value="UniProtKB-UniRule"/>
</dbReference>
<accession>F3QKJ4</accession>
<dbReference type="RefSeq" id="WP_008864260.1">
    <property type="nucleotide sequence ID" value="NZ_GL883710.1"/>
</dbReference>
<dbReference type="PROSITE" id="PS00675">
    <property type="entry name" value="SIGMA54_INTERACT_1"/>
    <property type="match status" value="1"/>
</dbReference>
<dbReference type="InterPro" id="IPR050921">
    <property type="entry name" value="T4SS_GSP_E_ATPase"/>
</dbReference>
<dbReference type="Gene3D" id="3.30.450.90">
    <property type="match status" value="1"/>
</dbReference>
<dbReference type="SUPFAM" id="SSF52540">
    <property type="entry name" value="P-loop containing nucleoside triphosphate hydrolases"/>
    <property type="match status" value="1"/>
</dbReference>
<dbReference type="GO" id="GO:0043684">
    <property type="term" value="C:type IV secretion system complex"/>
    <property type="evidence" value="ECO:0007669"/>
    <property type="project" value="UniProtKB-UniRule"/>
</dbReference>
<keyword evidence="2" id="KW-0067">ATP-binding</keyword>
<name>F3QKJ4_9BURK</name>
<dbReference type="HOGENOM" id="CLU_005379_3_1_4"/>
<dbReference type="InterPro" id="IPR027417">
    <property type="entry name" value="P-loop_NTPase"/>
</dbReference>
<feature type="domain" description="Bacterial type II secretion system protein E" evidence="3">
    <location>
        <begin position="165"/>
        <end position="299"/>
    </location>
</feature>
<evidence type="ECO:0000313" key="4">
    <source>
        <dbReference type="EMBL" id="EGG54473.1"/>
    </source>
</evidence>
<dbReference type="OrthoDB" id="9810761at2"/>
<dbReference type="PANTHER" id="PTHR30486">
    <property type="entry name" value="TWITCHING MOTILITY PROTEIN PILT"/>
    <property type="match status" value="1"/>
</dbReference>
<sequence>MANLTELSRKEDSVILLELLEPFKELLTDDEITEIAVNRPGQIYFEKRGRWIKKDAPELTFKTLKQIGVAAAVFSGANQEYSTSSPILSAVLPGGERAQFVLPPACQEGTISVTIRKPSFQVRSLDDYAHSGFFDCVRPLNSVNEEDLKLWELYSRIHDAENGVQKKRNFIEACVKARKTLVIAGETGSGKTTFMKALMQSIPFEERIITIEDVPELVYGLPNHDNKVCLFYASEVKTGSTVKPNDLMRSCLRMKPDRILLAELRGSETYDFLNVCLSGHGGSITSCHAGSCKGVFEYLTLKVQQSEEAKTMTPERINTLLHLVIDVVIHVHNSRDKGRHITEIWFNDKYKPNSPKGLNLLGEAR</sequence>
<dbReference type="InterPro" id="IPR001482">
    <property type="entry name" value="T2SS/T4SS_dom"/>
</dbReference>
<keyword evidence="2" id="KW-0997">Cell inner membrane</keyword>
<dbReference type="NCBIfam" id="TIGR02788">
    <property type="entry name" value="VirB11"/>
    <property type="match status" value="1"/>
</dbReference>
<organism evidence="4 5">
    <name type="scientific">Parasutterella excrementihominis YIT 11859</name>
    <dbReference type="NCBI Taxonomy" id="762966"/>
    <lineage>
        <taxon>Bacteria</taxon>
        <taxon>Pseudomonadati</taxon>
        <taxon>Pseudomonadota</taxon>
        <taxon>Betaproteobacteria</taxon>
        <taxon>Burkholderiales</taxon>
        <taxon>Sutterellaceae</taxon>
        <taxon>Parasutterella</taxon>
    </lineage>
</organism>
<dbReference type="eggNOG" id="COG0630">
    <property type="taxonomic scope" value="Bacteria"/>
</dbReference>
<proteinExistence type="inferred from homology"/>
<dbReference type="AlphaFoldDB" id="F3QKJ4"/>
<dbReference type="CDD" id="cd01130">
    <property type="entry name" value="VirB11-like_ATPase"/>
    <property type="match status" value="1"/>
</dbReference>
<gene>
    <name evidence="4" type="ORF">HMPREF9439_01454</name>
</gene>
<keyword evidence="2" id="KW-1003">Cell membrane</keyword>
<comment type="similarity">
    <text evidence="1 2">Belongs to the GSP E family.</text>
</comment>
<dbReference type="GeneID" id="43348863"/>
<dbReference type="Gene3D" id="3.40.50.300">
    <property type="entry name" value="P-loop containing nucleotide triphosphate hydrolases"/>
    <property type="match status" value="1"/>
</dbReference>
<comment type="subcellular location">
    <subcellularLocation>
        <location evidence="2">Cell inner membrane</location>
        <topology evidence="2">Peripheral membrane protein</topology>
        <orientation evidence="2">Cytoplasmic side</orientation>
    </subcellularLocation>
</comment>
<dbReference type="EMBL" id="AFBP01000038">
    <property type="protein sequence ID" value="EGG54473.1"/>
    <property type="molecule type" value="Genomic_DNA"/>
</dbReference>
<dbReference type="PANTHER" id="PTHR30486:SF6">
    <property type="entry name" value="TYPE IV PILUS RETRACTATION ATPASE PILT"/>
    <property type="match status" value="1"/>
</dbReference>
<dbReference type="GO" id="GO:0005886">
    <property type="term" value="C:plasma membrane"/>
    <property type="evidence" value="ECO:0007669"/>
    <property type="project" value="UniProtKB-SubCell"/>
</dbReference>
<keyword evidence="2" id="KW-0547">Nucleotide-binding</keyword>
<comment type="caution">
    <text evidence="4">The sequence shown here is derived from an EMBL/GenBank/DDBJ whole genome shotgun (WGS) entry which is preliminary data.</text>
</comment>
<dbReference type="Proteomes" id="UP000005156">
    <property type="component" value="Unassembled WGS sequence"/>
</dbReference>
<protein>
    <recommendedName>
        <fullName evidence="2">Type IV secretion system protein</fullName>
    </recommendedName>
</protein>
<keyword evidence="2" id="KW-0472">Membrane</keyword>
<dbReference type="GO" id="GO:0044097">
    <property type="term" value="P:secretion by the type IV secretion system"/>
    <property type="evidence" value="ECO:0007669"/>
    <property type="project" value="InterPro"/>
</dbReference>
<dbReference type="GO" id="GO:0016887">
    <property type="term" value="F:ATP hydrolysis activity"/>
    <property type="evidence" value="ECO:0007669"/>
    <property type="project" value="InterPro"/>
</dbReference>
<evidence type="ECO:0000256" key="2">
    <source>
        <dbReference type="RuleBase" id="RU366071"/>
    </source>
</evidence>
<reference evidence="4 5" key="1">
    <citation type="submission" date="2011-02" db="EMBL/GenBank/DDBJ databases">
        <authorList>
            <person name="Weinstock G."/>
            <person name="Sodergren E."/>
            <person name="Clifton S."/>
            <person name="Fulton L."/>
            <person name="Fulton B."/>
            <person name="Courtney L."/>
            <person name="Fronick C."/>
            <person name="Harrison M."/>
            <person name="Strong C."/>
            <person name="Farmer C."/>
            <person name="Delahaunty K."/>
            <person name="Markovic C."/>
            <person name="Hall O."/>
            <person name="Minx P."/>
            <person name="Tomlinson C."/>
            <person name="Mitreva M."/>
            <person name="Hou S."/>
            <person name="Chen J."/>
            <person name="Wollam A."/>
            <person name="Pepin K.H."/>
            <person name="Johnson M."/>
            <person name="Bhonagiri V."/>
            <person name="Zhang X."/>
            <person name="Suruliraj S."/>
            <person name="Warren W."/>
            <person name="Chinwalla A."/>
            <person name="Mardis E.R."/>
            <person name="Wilson R.K."/>
        </authorList>
    </citation>
    <scope>NUCLEOTIDE SEQUENCE [LARGE SCALE GENOMIC DNA]</scope>
    <source>
        <strain evidence="4 5">YIT 11859</strain>
    </source>
</reference>
<dbReference type="InterPro" id="IPR014155">
    <property type="entry name" value="VirB11"/>
</dbReference>
<evidence type="ECO:0000259" key="3">
    <source>
        <dbReference type="Pfam" id="PF00437"/>
    </source>
</evidence>
<evidence type="ECO:0000313" key="5">
    <source>
        <dbReference type="Proteomes" id="UP000005156"/>
    </source>
</evidence>